<evidence type="ECO:0000313" key="3">
    <source>
        <dbReference type="Proteomes" id="UP000325395"/>
    </source>
</evidence>
<evidence type="ECO:0000256" key="1">
    <source>
        <dbReference type="SAM" id="SignalP"/>
    </source>
</evidence>
<name>A0ABQ6WA33_9EURO</name>
<organism evidence="2 3">
    <name type="scientific">Aspergillus pseudocaelatus</name>
    <dbReference type="NCBI Taxonomy" id="1825620"/>
    <lineage>
        <taxon>Eukaryota</taxon>
        <taxon>Fungi</taxon>
        <taxon>Dikarya</taxon>
        <taxon>Ascomycota</taxon>
        <taxon>Pezizomycotina</taxon>
        <taxon>Eurotiomycetes</taxon>
        <taxon>Eurotiomycetidae</taxon>
        <taxon>Eurotiales</taxon>
        <taxon>Aspergillaceae</taxon>
        <taxon>Aspergillus</taxon>
        <taxon>Aspergillus subgen. Circumdati</taxon>
    </lineage>
</organism>
<feature type="chain" id="PRO_5045595698" description="Secreted protein" evidence="1">
    <location>
        <begin position="27"/>
        <end position="80"/>
    </location>
</feature>
<keyword evidence="1" id="KW-0732">Signal</keyword>
<dbReference type="EMBL" id="ML735817">
    <property type="protein sequence ID" value="KAE8413001.1"/>
    <property type="molecule type" value="Genomic_DNA"/>
</dbReference>
<accession>A0ABQ6WA33</accession>
<gene>
    <name evidence="2" type="ORF">BDV36DRAFT_269692</name>
</gene>
<evidence type="ECO:0000313" key="2">
    <source>
        <dbReference type="EMBL" id="KAE8413001.1"/>
    </source>
</evidence>
<feature type="signal peptide" evidence="1">
    <location>
        <begin position="1"/>
        <end position="26"/>
    </location>
</feature>
<proteinExistence type="predicted"/>
<dbReference type="Proteomes" id="UP000325395">
    <property type="component" value="Unassembled WGS sequence"/>
</dbReference>
<evidence type="ECO:0008006" key="4">
    <source>
        <dbReference type="Google" id="ProtNLM"/>
    </source>
</evidence>
<sequence>MIFAQKLTHWLCYASALNLLSPGIAADTRAWKSRSICQVMTDRFARIDGSTTHACNINFTMFTPFERSKVLQLRLQDYRL</sequence>
<protein>
    <recommendedName>
        <fullName evidence="4">Secreted protein</fullName>
    </recommendedName>
</protein>
<keyword evidence="3" id="KW-1185">Reference proteome</keyword>
<reference evidence="2 3" key="1">
    <citation type="submission" date="2019-04" db="EMBL/GenBank/DDBJ databases">
        <authorList>
            <consortium name="DOE Joint Genome Institute"/>
            <person name="Mondo S."/>
            <person name="Kjaerbolling I."/>
            <person name="Vesth T."/>
            <person name="Frisvad J.C."/>
            <person name="Nybo J.L."/>
            <person name="Theobald S."/>
            <person name="Kildgaard S."/>
            <person name="Isbrandt T."/>
            <person name="Kuo A."/>
            <person name="Sato A."/>
            <person name="Lyhne E.K."/>
            <person name="Kogle M.E."/>
            <person name="Wiebenga A."/>
            <person name="Kun R.S."/>
            <person name="Lubbers R.J."/>
            <person name="Makela M.R."/>
            <person name="Barry K."/>
            <person name="Chovatia M."/>
            <person name="Clum A."/>
            <person name="Daum C."/>
            <person name="Haridas S."/>
            <person name="He G."/>
            <person name="LaButti K."/>
            <person name="Lipzen A."/>
            <person name="Riley R."/>
            <person name="Salamov A."/>
            <person name="Simmons B.A."/>
            <person name="Magnuson J.K."/>
            <person name="Henrissat B."/>
            <person name="Mortensen U.H."/>
            <person name="Larsen T.O."/>
            <person name="Devries R.P."/>
            <person name="Grigoriev I.V."/>
            <person name="Machida M."/>
            <person name="Baker S.E."/>
            <person name="Andersen M.R."/>
            <person name="Cantor M.N."/>
            <person name="Hua S.X."/>
        </authorList>
    </citation>
    <scope>NUCLEOTIDE SEQUENCE [LARGE SCALE GENOMIC DNA]</scope>
    <source>
        <strain evidence="2 3">CBS 117616</strain>
    </source>
</reference>